<dbReference type="EMBL" id="CP001044">
    <property type="protein sequence ID" value="ACC74347.1"/>
    <property type="molecule type" value="Genomic_DNA"/>
</dbReference>
<dbReference type="HOGENOM" id="CLU_2244886_0_0_4"/>
<proteinExistence type="predicted"/>
<keyword evidence="3" id="KW-1185">Reference proteome</keyword>
<keyword evidence="1" id="KW-1133">Transmembrane helix</keyword>
<evidence type="ECO:0000256" key="1">
    <source>
        <dbReference type="SAM" id="Phobius"/>
    </source>
</evidence>
<dbReference type="Proteomes" id="UP000001192">
    <property type="component" value="Chromosome 2"/>
</dbReference>
<dbReference type="AlphaFoldDB" id="B2JMV4"/>
<dbReference type="KEGG" id="bph:Bphy_5267"/>
<organism evidence="2 3">
    <name type="scientific">Paraburkholderia phymatum (strain DSM 17167 / CIP 108236 / LMG 21445 / STM815)</name>
    <name type="common">Burkholderia phymatum</name>
    <dbReference type="NCBI Taxonomy" id="391038"/>
    <lineage>
        <taxon>Bacteria</taxon>
        <taxon>Pseudomonadati</taxon>
        <taxon>Pseudomonadota</taxon>
        <taxon>Betaproteobacteria</taxon>
        <taxon>Burkholderiales</taxon>
        <taxon>Burkholderiaceae</taxon>
        <taxon>Paraburkholderia</taxon>
    </lineage>
</organism>
<gene>
    <name evidence="2" type="ordered locus">Bphy_5267</name>
</gene>
<protein>
    <recommendedName>
        <fullName evidence="4">Transmembrane protein</fullName>
    </recommendedName>
</protein>
<dbReference type="RefSeq" id="WP_012404511.1">
    <property type="nucleotide sequence ID" value="NC_010623.1"/>
</dbReference>
<evidence type="ECO:0000313" key="3">
    <source>
        <dbReference type="Proteomes" id="UP000001192"/>
    </source>
</evidence>
<keyword evidence="1" id="KW-0472">Membrane</keyword>
<keyword evidence="1" id="KW-0812">Transmembrane</keyword>
<accession>B2JMV4</accession>
<name>B2JMV4_PARP8</name>
<feature type="transmembrane region" description="Helical" evidence="1">
    <location>
        <begin position="59"/>
        <end position="77"/>
    </location>
</feature>
<evidence type="ECO:0000313" key="2">
    <source>
        <dbReference type="EMBL" id="ACC74347.1"/>
    </source>
</evidence>
<evidence type="ECO:0008006" key="4">
    <source>
        <dbReference type="Google" id="ProtNLM"/>
    </source>
</evidence>
<sequence length="104" mass="11159">MNRPDVEQRHLPAAEREMLLRERLAASRADLLARSVALKAESRRGIPSLPARGLELVCVAPNVTLLAAVLAGALILGPRKIAAIVVRNGLAGWIAKNVRLRAGQ</sequence>
<reference evidence="3" key="1">
    <citation type="journal article" date="2014" name="Stand. Genomic Sci.">
        <title>Complete genome sequence of Burkholderia phymatum STM815(T), a broad host range and efficient nitrogen-fixing symbiont of Mimosa species.</title>
        <authorList>
            <person name="Moulin L."/>
            <person name="Klonowska A."/>
            <person name="Caroline B."/>
            <person name="Booth K."/>
            <person name="Vriezen J.A."/>
            <person name="Melkonian R."/>
            <person name="James E.K."/>
            <person name="Young J.P."/>
            <person name="Bena G."/>
            <person name="Hauser L."/>
            <person name="Land M."/>
            <person name="Kyrpides N."/>
            <person name="Bruce D."/>
            <person name="Chain P."/>
            <person name="Copeland A."/>
            <person name="Pitluck S."/>
            <person name="Woyke T."/>
            <person name="Lizotte-Waniewski M."/>
            <person name="Bristow J."/>
            <person name="Riley M."/>
        </authorList>
    </citation>
    <scope>NUCLEOTIDE SEQUENCE [LARGE SCALE GENOMIC DNA]</scope>
    <source>
        <strain evidence="3">DSM 17167 / CIP 108236 / LMG 21445 / STM815</strain>
    </source>
</reference>
<dbReference type="eggNOG" id="ENOG5030XD2">
    <property type="taxonomic scope" value="Bacteria"/>
</dbReference>